<dbReference type="InterPro" id="IPR014914">
    <property type="entry name" value="RES_dom"/>
</dbReference>
<sequence>MTLSLTESLDDQALLEEEIEVVKPPLPPECAGLHPLLAAPFRYAPYPWGSRFRRAHQRDGAFYAAEAVTTAVAEMAFYRFLFLAEAPGTRLPQGPAEYSAFSVRGSTAFCVDLTTGRLASYAHIWREKEDYSPCQAFADSARTSGLEAIRYESVRDPEQAGRNMALLTPRALSSREPLNFQTWHLFIRSGLIQAWCEWPKVQREYRLDDFAGDSRLDALRP</sequence>
<feature type="domain" description="RES" evidence="1">
    <location>
        <begin position="40"/>
        <end position="178"/>
    </location>
</feature>
<dbReference type="EMBL" id="JARHUD010000001">
    <property type="protein sequence ID" value="MDF2094402.1"/>
    <property type="molecule type" value="Genomic_DNA"/>
</dbReference>
<dbReference type="Pfam" id="PF08808">
    <property type="entry name" value="RES"/>
    <property type="match status" value="1"/>
</dbReference>
<evidence type="ECO:0000313" key="3">
    <source>
        <dbReference type="Proteomes" id="UP001215503"/>
    </source>
</evidence>
<dbReference type="RefSeq" id="WP_275818878.1">
    <property type="nucleotide sequence ID" value="NZ_JARHUD010000001.1"/>
</dbReference>
<dbReference type="Proteomes" id="UP001215503">
    <property type="component" value="Unassembled WGS sequence"/>
</dbReference>
<evidence type="ECO:0000259" key="1">
    <source>
        <dbReference type="SMART" id="SM00953"/>
    </source>
</evidence>
<proteinExistence type="predicted"/>
<keyword evidence="3" id="KW-1185">Reference proteome</keyword>
<name>A0ABT5YHK9_9PROT</name>
<organism evidence="2 3">
    <name type="scientific">Aquibaculum arenosum</name>
    <dbReference type="NCBI Taxonomy" id="3032591"/>
    <lineage>
        <taxon>Bacteria</taxon>
        <taxon>Pseudomonadati</taxon>
        <taxon>Pseudomonadota</taxon>
        <taxon>Alphaproteobacteria</taxon>
        <taxon>Rhodospirillales</taxon>
        <taxon>Rhodovibrionaceae</taxon>
        <taxon>Aquibaculum</taxon>
    </lineage>
</organism>
<protein>
    <submittedName>
        <fullName evidence="2">RES family NAD+ phosphorylase</fullName>
    </submittedName>
</protein>
<accession>A0ABT5YHK9</accession>
<comment type="caution">
    <text evidence="2">The sequence shown here is derived from an EMBL/GenBank/DDBJ whole genome shotgun (WGS) entry which is preliminary data.</text>
</comment>
<reference evidence="2 3" key="1">
    <citation type="submission" date="2023-03" db="EMBL/GenBank/DDBJ databases">
        <title>Fodinicurvata sp. CAU 1616 isolated from sea sendiment.</title>
        <authorList>
            <person name="Kim W."/>
        </authorList>
    </citation>
    <scope>NUCLEOTIDE SEQUENCE [LARGE SCALE GENOMIC DNA]</scope>
    <source>
        <strain evidence="2 3">CAU 1616</strain>
    </source>
</reference>
<gene>
    <name evidence="2" type="ORF">P2G67_00265</name>
</gene>
<evidence type="ECO:0000313" key="2">
    <source>
        <dbReference type="EMBL" id="MDF2094402.1"/>
    </source>
</evidence>
<dbReference type="SMART" id="SM00953">
    <property type="entry name" value="RES"/>
    <property type="match status" value="1"/>
</dbReference>